<evidence type="ECO:0000313" key="2">
    <source>
        <dbReference type="Proteomes" id="UP000270094"/>
    </source>
</evidence>
<feature type="non-terminal residue" evidence="1">
    <location>
        <position position="38"/>
    </location>
</feature>
<gene>
    <name evidence="1" type="ORF">SVUK_LOCUS7747</name>
</gene>
<reference evidence="1 2" key="1">
    <citation type="submission" date="2018-11" db="EMBL/GenBank/DDBJ databases">
        <authorList>
            <consortium name="Pathogen Informatics"/>
        </authorList>
    </citation>
    <scope>NUCLEOTIDE SEQUENCE [LARGE SCALE GENOMIC DNA]</scope>
</reference>
<protein>
    <submittedName>
        <fullName evidence="1">Uncharacterized protein</fullName>
    </submittedName>
</protein>
<sequence>MFRTDDILVGVRCIQNRVTVAGPNRMRRHRARMPPAAR</sequence>
<organism evidence="1 2">
    <name type="scientific">Strongylus vulgaris</name>
    <name type="common">Blood worm</name>
    <dbReference type="NCBI Taxonomy" id="40348"/>
    <lineage>
        <taxon>Eukaryota</taxon>
        <taxon>Metazoa</taxon>
        <taxon>Ecdysozoa</taxon>
        <taxon>Nematoda</taxon>
        <taxon>Chromadorea</taxon>
        <taxon>Rhabditida</taxon>
        <taxon>Rhabditina</taxon>
        <taxon>Rhabditomorpha</taxon>
        <taxon>Strongyloidea</taxon>
        <taxon>Strongylidae</taxon>
        <taxon>Strongylus</taxon>
    </lineage>
</organism>
<proteinExistence type="predicted"/>
<evidence type="ECO:0000313" key="1">
    <source>
        <dbReference type="EMBL" id="VDM72749.1"/>
    </source>
</evidence>
<accession>A0A3P7IZR6</accession>
<dbReference type="AlphaFoldDB" id="A0A3P7IZR6"/>
<name>A0A3P7IZR6_STRVU</name>
<dbReference type="Proteomes" id="UP000270094">
    <property type="component" value="Unassembled WGS sequence"/>
</dbReference>
<dbReference type="EMBL" id="UYYB01027052">
    <property type="protein sequence ID" value="VDM72749.1"/>
    <property type="molecule type" value="Genomic_DNA"/>
</dbReference>
<keyword evidence="2" id="KW-1185">Reference proteome</keyword>